<dbReference type="GO" id="GO:0043504">
    <property type="term" value="P:mitochondrial DNA repair"/>
    <property type="evidence" value="ECO:0007669"/>
    <property type="project" value="TreeGrafter"/>
</dbReference>
<dbReference type="Proteomes" id="UP000271241">
    <property type="component" value="Unassembled WGS sequence"/>
</dbReference>
<evidence type="ECO:0000256" key="1">
    <source>
        <dbReference type="ARBA" id="ARBA00022741"/>
    </source>
</evidence>
<dbReference type="GO" id="GO:0140664">
    <property type="term" value="F:ATP-dependent DNA damage sensor activity"/>
    <property type="evidence" value="ECO:0007669"/>
    <property type="project" value="InterPro"/>
</dbReference>
<evidence type="ECO:0000259" key="4">
    <source>
        <dbReference type="PROSITE" id="PS00486"/>
    </source>
</evidence>
<reference evidence="6" key="1">
    <citation type="journal article" date="2018" name="Nat. Microbiol.">
        <title>Leveraging single-cell genomics to expand the fungal tree of life.</title>
        <authorList>
            <person name="Ahrendt S.R."/>
            <person name="Quandt C.A."/>
            <person name="Ciobanu D."/>
            <person name="Clum A."/>
            <person name="Salamov A."/>
            <person name="Andreopoulos B."/>
            <person name="Cheng J.F."/>
            <person name="Woyke T."/>
            <person name="Pelin A."/>
            <person name="Henrissat B."/>
            <person name="Reynolds N.K."/>
            <person name="Benny G.L."/>
            <person name="Smith M.E."/>
            <person name="James T.Y."/>
            <person name="Grigoriev I.V."/>
        </authorList>
    </citation>
    <scope>NUCLEOTIDE SEQUENCE [LARGE SCALE GENOMIC DNA]</scope>
    <source>
        <strain evidence="6">RSA 1356</strain>
    </source>
</reference>
<name>A0A4P9XI93_9FUNG</name>
<proteinExistence type="predicted"/>
<dbReference type="PROSITE" id="PS00486">
    <property type="entry name" value="DNA_MISMATCH_REPAIR_2"/>
    <property type="match status" value="1"/>
</dbReference>
<dbReference type="PANTHER" id="PTHR11361:SF34">
    <property type="entry name" value="DNA MISMATCH REPAIR PROTEIN MSH1, MITOCHONDRIAL"/>
    <property type="match status" value="1"/>
</dbReference>
<dbReference type="GO" id="GO:0005524">
    <property type="term" value="F:ATP binding"/>
    <property type="evidence" value="ECO:0007669"/>
    <property type="project" value="UniProtKB-KW"/>
</dbReference>
<protein>
    <submittedName>
        <fullName evidence="5">Muts domain V-domain-containing protein</fullName>
    </submittedName>
</protein>
<keyword evidence="3" id="KW-0238">DNA-binding</keyword>
<evidence type="ECO:0000256" key="3">
    <source>
        <dbReference type="ARBA" id="ARBA00023125"/>
    </source>
</evidence>
<dbReference type="OrthoDB" id="10252754at2759"/>
<dbReference type="InterPro" id="IPR027417">
    <property type="entry name" value="P-loop_NTPase"/>
</dbReference>
<dbReference type="InterPro" id="IPR000432">
    <property type="entry name" value="DNA_mismatch_repair_MutS_C"/>
</dbReference>
<keyword evidence="2" id="KW-0067">ATP-binding</keyword>
<keyword evidence="6" id="KW-1185">Reference proteome</keyword>
<dbReference type="Pfam" id="PF00488">
    <property type="entry name" value="MutS_V"/>
    <property type="match status" value="1"/>
</dbReference>
<dbReference type="GO" id="GO:0006298">
    <property type="term" value="P:mismatch repair"/>
    <property type="evidence" value="ECO:0007669"/>
    <property type="project" value="InterPro"/>
</dbReference>
<dbReference type="STRING" id="78915.A0A4P9XI93"/>
<dbReference type="GO" id="GO:0030983">
    <property type="term" value="F:mismatched DNA binding"/>
    <property type="evidence" value="ECO:0007669"/>
    <property type="project" value="InterPro"/>
</dbReference>
<dbReference type="GO" id="GO:0005739">
    <property type="term" value="C:mitochondrion"/>
    <property type="evidence" value="ECO:0007669"/>
    <property type="project" value="TreeGrafter"/>
</dbReference>
<dbReference type="InterPro" id="IPR045076">
    <property type="entry name" value="MutS"/>
</dbReference>
<evidence type="ECO:0000256" key="2">
    <source>
        <dbReference type="ARBA" id="ARBA00022840"/>
    </source>
</evidence>
<gene>
    <name evidence="5" type="ORF">THASP1DRAFT_32762</name>
</gene>
<evidence type="ECO:0000313" key="6">
    <source>
        <dbReference type="Proteomes" id="UP000271241"/>
    </source>
</evidence>
<dbReference type="SUPFAM" id="SSF52540">
    <property type="entry name" value="P-loop containing nucleoside triphosphate hydrolases"/>
    <property type="match status" value="1"/>
</dbReference>
<evidence type="ECO:0000313" key="5">
    <source>
        <dbReference type="EMBL" id="RKP05398.1"/>
    </source>
</evidence>
<accession>A0A4P9XI93</accession>
<dbReference type="GO" id="GO:0005634">
    <property type="term" value="C:nucleus"/>
    <property type="evidence" value="ECO:0007669"/>
    <property type="project" value="TreeGrafter"/>
</dbReference>
<dbReference type="SMART" id="SM00534">
    <property type="entry name" value="MUTSac"/>
    <property type="match status" value="1"/>
</dbReference>
<dbReference type="EMBL" id="KZ993143">
    <property type="protein sequence ID" value="RKP05398.1"/>
    <property type="molecule type" value="Genomic_DNA"/>
</dbReference>
<dbReference type="PANTHER" id="PTHR11361">
    <property type="entry name" value="DNA MISMATCH REPAIR PROTEIN MUTS FAMILY MEMBER"/>
    <property type="match status" value="1"/>
</dbReference>
<organism evidence="5 6">
    <name type="scientific">Thamnocephalis sphaerospora</name>
    <dbReference type="NCBI Taxonomy" id="78915"/>
    <lineage>
        <taxon>Eukaryota</taxon>
        <taxon>Fungi</taxon>
        <taxon>Fungi incertae sedis</taxon>
        <taxon>Zoopagomycota</taxon>
        <taxon>Zoopagomycotina</taxon>
        <taxon>Zoopagomycetes</taxon>
        <taxon>Zoopagales</taxon>
        <taxon>Sigmoideomycetaceae</taxon>
        <taxon>Thamnocephalis</taxon>
    </lineage>
</organism>
<keyword evidence="1" id="KW-0547">Nucleotide-binding</keyword>
<dbReference type="AlphaFoldDB" id="A0A4P9XI93"/>
<feature type="domain" description="DNA mismatch repair proteins mutS family" evidence="4">
    <location>
        <begin position="18"/>
        <end position="34"/>
    </location>
</feature>
<sequence length="201" mass="22528">MLEMLECAEILNQATPRSLVIMDEIGRGTSTYEGMAIAYAALCHLHDRNRCRTLFATHYHELADQLSKLPSVACHQTSVHSSQEGEFVYLHHVLPGVSRRSHGIVVARMAGLPDSVIEVANQTLQSLEQRNRPLAPSETTTPAQISNVAPLPTQHEPRLDRQMREALLALSREDLAHITPWQAHERLCALKEAVRNFVSER</sequence>
<dbReference type="Gene3D" id="3.40.50.300">
    <property type="entry name" value="P-loop containing nucleotide triphosphate hydrolases"/>
    <property type="match status" value="1"/>
</dbReference>